<accession>A0A931SBS9</accession>
<evidence type="ECO:0000256" key="1">
    <source>
        <dbReference type="ARBA" id="ARBA00001964"/>
    </source>
</evidence>
<gene>
    <name evidence="5" type="ORF">HYT40_02570</name>
</gene>
<feature type="domain" description="Transketolase N-terminal" evidence="4">
    <location>
        <begin position="14"/>
        <end position="268"/>
    </location>
</feature>
<comment type="similarity">
    <text evidence="2">Belongs to the transketolase family.</text>
</comment>
<dbReference type="InterPro" id="IPR029061">
    <property type="entry name" value="THDP-binding"/>
</dbReference>
<keyword evidence="3" id="KW-0786">Thiamine pyrophosphate</keyword>
<dbReference type="PANTHER" id="PTHR47514">
    <property type="entry name" value="TRANSKETOLASE N-TERMINAL SECTION-RELATED"/>
    <property type="match status" value="1"/>
</dbReference>
<dbReference type="Proteomes" id="UP000724148">
    <property type="component" value="Unassembled WGS sequence"/>
</dbReference>
<dbReference type="InterPro" id="IPR005474">
    <property type="entry name" value="Transketolase_N"/>
</dbReference>
<proteinExistence type="inferred from homology"/>
<name>A0A931SBS9_9BACT</name>
<sequence>MSHLHEDKIKFLEEMANQIRQSIIEMLVAAGSGHSAGPLGMADVFTAIYFHILAHDPKNPDWEGRDRLVLSNGHICPVLYATMAHAGYFPVKELKTLRKFGTRLQGHPHRMALRGLETTSGPLGSGLSQAVGMALGLRMDKKLNWTYCLMSDGEHDAGNTWEAAMLAGKERLHNLIAIVDRNNIQIDGYTENVMPLEPLAAKYRAFNWHVIEIDGHNFEAIVNAVEEAKAIYEKPTMIVAHTIPGKGVDFMERRFEWHGVPPDAGDVSGAPPKGEQARVALEELRTLGGKIQSEHQ</sequence>
<comment type="cofactor">
    <cofactor evidence="1">
        <name>thiamine diphosphate</name>
        <dbReference type="ChEBI" id="CHEBI:58937"/>
    </cofactor>
</comment>
<organism evidence="5 6">
    <name type="scientific">Candidatus Sungiibacteriota bacterium</name>
    <dbReference type="NCBI Taxonomy" id="2750080"/>
    <lineage>
        <taxon>Bacteria</taxon>
        <taxon>Candidatus Sungiibacteriota</taxon>
    </lineage>
</organism>
<reference evidence="5" key="1">
    <citation type="submission" date="2020-07" db="EMBL/GenBank/DDBJ databases">
        <title>Huge and variable diversity of episymbiotic CPR bacteria and DPANN archaea in groundwater ecosystems.</title>
        <authorList>
            <person name="He C.Y."/>
            <person name="Keren R."/>
            <person name="Whittaker M."/>
            <person name="Farag I.F."/>
            <person name="Doudna J."/>
            <person name="Cate J.H.D."/>
            <person name="Banfield J.F."/>
        </authorList>
    </citation>
    <scope>NUCLEOTIDE SEQUENCE</scope>
    <source>
        <strain evidence="5">NC_groundwater_193_Ag_S-0.1um_51_7</strain>
    </source>
</reference>
<dbReference type="Pfam" id="PF00456">
    <property type="entry name" value="Transketolase_N"/>
    <property type="match status" value="1"/>
</dbReference>
<evidence type="ECO:0000313" key="5">
    <source>
        <dbReference type="EMBL" id="MBI2097011.1"/>
    </source>
</evidence>
<dbReference type="EMBL" id="JACOZA010000072">
    <property type="protein sequence ID" value="MBI2097011.1"/>
    <property type="molecule type" value="Genomic_DNA"/>
</dbReference>
<evidence type="ECO:0000259" key="4">
    <source>
        <dbReference type="Pfam" id="PF00456"/>
    </source>
</evidence>
<evidence type="ECO:0000313" key="6">
    <source>
        <dbReference type="Proteomes" id="UP000724148"/>
    </source>
</evidence>
<dbReference type="CDD" id="cd02012">
    <property type="entry name" value="TPP_TK"/>
    <property type="match status" value="1"/>
</dbReference>
<evidence type="ECO:0000256" key="3">
    <source>
        <dbReference type="ARBA" id="ARBA00023052"/>
    </source>
</evidence>
<evidence type="ECO:0000256" key="2">
    <source>
        <dbReference type="ARBA" id="ARBA00007131"/>
    </source>
</evidence>
<dbReference type="SUPFAM" id="SSF52518">
    <property type="entry name" value="Thiamin diphosphate-binding fold (THDP-binding)"/>
    <property type="match status" value="1"/>
</dbReference>
<dbReference type="Gene3D" id="3.40.50.970">
    <property type="match status" value="1"/>
</dbReference>
<dbReference type="PANTHER" id="PTHR47514:SF1">
    <property type="entry name" value="TRANSKETOLASE N-TERMINAL SECTION-RELATED"/>
    <property type="match status" value="1"/>
</dbReference>
<comment type="caution">
    <text evidence="5">The sequence shown here is derived from an EMBL/GenBank/DDBJ whole genome shotgun (WGS) entry which is preliminary data.</text>
</comment>
<dbReference type="AlphaFoldDB" id="A0A931SBS9"/>
<protein>
    <submittedName>
        <fullName evidence="5">Transketolase</fullName>
    </submittedName>
</protein>